<evidence type="ECO:0000256" key="2">
    <source>
        <dbReference type="ARBA" id="ARBA00007430"/>
    </source>
</evidence>
<dbReference type="PANTHER" id="PTHR30250:SF10">
    <property type="entry name" value="LIPOPOLYSACCHARIDE BIOSYNTHESIS PROTEIN WZXC"/>
    <property type="match status" value="1"/>
</dbReference>
<evidence type="ECO:0000256" key="6">
    <source>
        <dbReference type="ARBA" id="ARBA00023136"/>
    </source>
</evidence>
<proteinExistence type="inferred from homology"/>
<organism evidence="8 9">
    <name type="scientific">Pseudopedobacter beijingensis</name>
    <dbReference type="NCBI Taxonomy" id="1207056"/>
    <lineage>
        <taxon>Bacteria</taxon>
        <taxon>Pseudomonadati</taxon>
        <taxon>Bacteroidota</taxon>
        <taxon>Sphingobacteriia</taxon>
        <taxon>Sphingobacteriales</taxon>
        <taxon>Sphingobacteriaceae</taxon>
        <taxon>Pseudopedobacter</taxon>
    </lineage>
</organism>
<feature type="transmembrane region" description="Helical" evidence="7">
    <location>
        <begin position="147"/>
        <end position="166"/>
    </location>
</feature>
<protein>
    <submittedName>
        <fullName evidence="8">Lipopolysaccharide biosynthesis protein</fullName>
    </submittedName>
</protein>
<keyword evidence="6 7" id="KW-0472">Membrane</keyword>
<dbReference type="PANTHER" id="PTHR30250">
    <property type="entry name" value="PST FAMILY PREDICTED COLANIC ACID TRANSPORTER"/>
    <property type="match status" value="1"/>
</dbReference>
<accession>A0ABW4IEC7</accession>
<reference evidence="9" key="1">
    <citation type="journal article" date="2019" name="Int. J. Syst. Evol. Microbiol.">
        <title>The Global Catalogue of Microorganisms (GCM) 10K type strain sequencing project: providing services to taxonomists for standard genome sequencing and annotation.</title>
        <authorList>
            <consortium name="The Broad Institute Genomics Platform"/>
            <consortium name="The Broad Institute Genome Sequencing Center for Infectious Disease"/>
            <person name="Wu L."/>
            <person name="Ma J."/>
        </authorList>
    </citation>
    <scope>NUCLEOTIDE SEQUENCE [LARGE SCALE GENOMIC DNA]</scope>
    <source>
        <strain evidence="9">CCUG 53762</strain>
    </source>
</reference>
<feature type="transmembrane region" description="Helical" evidence="7">
    <location>
        <begin position="444"/>
        <end position="466"/>
    </location>
</feature>
<comment type="caution">
    <text evidence="8">The sequence shown here is derived from an EMBL/GenBank/DDBJ whole genome shotgun (WGS) entry which is preliminary data.</text>
</comment>
<feature type="transmembrane region" description="Helical" evidence="7">
    <location>
        <begin position="356"/>
        <end position="375"/>
    </location>
</feature>
<keyword evidence="9" id="KW-1185">Reference proteome</keyword>
<feature type="transmembrane region" description="Helical" evidence="7">
    <location>
        <begin position="172"/>
        <end position="193"/>
    </location>
</feature>
<dbReference type="Pfam" id="PF13440">
    <property type="entry name" value="Polysacc_synt_3"/>
    <property type="match status" value="1"/>
</dbReference>
<dbReference type="InterPro" id="IPR050833">
    <property type="entry name" value="Poly_Biosynth_Transport"/>
</dbReference>
<sequence length="484" mass="54550">MSEKSIAKEIYKGTFWSILDNFVKQVFTFIVFIVLARLLAPEIIGLLAFAMLFVQVFRNVIFDSIATAIVRKSVPDKTDYNTGFVLCILISVPAFIILFLSSDLFETWTNSMGLSTVIKGTSFILLTAGLSRMHEAWLQHQMNFKSLAIRSSVATFFGGVLGIILAYKNFGIYSLVAQQVGTALLELILIWIVTPWKPKFEFSYQAFREIKSYGKHVALTGLTNFANQNSDSFFVTYYLGAAANGIYSTGKRIVSTLNTVISASLLRVSLPAFARIKDNTEELKNTFLQTTGITATLTAPLFAGLSILSKDITLLLLGDKWLESAYVMQIVTLTGFLFSIGYYNQSVMLVKNKPQWQTRLTILYALTNIAAFILFTKYGVIYTALAFSLRALLLYPLSVWCSLVLLKCSFKEYFRQLFPSLAATALMVILIYFLSLYISTLSLTIRLVILIFTGILSYLFFIYLFIPKSYKNKLKKVFARKKHD</sequence>
<evidence type="ECO:0000313" key="9">
    <source>
        <dbReference type="Proteomes" id="UP001597118"/>
    </source>
</evidence>
<keyword evidence="3" id="KW-1003">Cell membrane</keyword>
<keyword evidence="5 7" id="KW-1133">Transmembrane helix</keyword>
<evidence type="ECO:0000256" key="3">
    <source>
        <dbReference type="ARBA" id="ARBA00022475"/>
    </source>
</evidence>
<comment type="similarity">
    <text evidence="2">Belongs to the polysaccharide synthase family.</text>
</comment>
<keyword evidence="4 7" id="KW-0812">Transmembrane</keyword>
<evidence type="ECO:0000256" key="4">
    <source>
        <dbReference type="ARBA" id="ARBA00022692"/>
    </source>
</evidence>
<feature type="transmembrane region" description="Helical" evidence="7">
    <location>
        <begin position="107"/>
        <end position="126"/>
    </location>
</feature>
<feature type="transmembrane region" description="Helical" evidence="7">
    <location>
        <begin position="82"/>
        <end position="101"/>
    </location>
</feature>
<feature type="transmembrane region" description="Helical" evidence="7">
    <location>
        <begin position="417"/>
        <end position="438"/>
    </location>
</feature>
<dbReference type="CDD" id="cd13127">
    <property type="entry name" value="MATE_tuaB_like"/>
    <property type="match status" value="1"/>
</dbReference>
<dbReference type="Proteomes" id="UP001597118">
    <property type="component" value="Unassembled WGS sequence"/>
</dbReference>
<feature type="transmembrane region" description="Helical" evidence="7">
    <location>
        <begin position="46"/>
        <end position="70"/>
    </location>
</feature>
<evidence type="ECO:0000256" key="7">
    <source>
        <dbReference type="SAM" id="Phobius"/>
    </source>
</evidence>
<feature type="transmembrane region" description="Helical" evidence="7">
    <location>
        <begin position="381"/>
        <end position="405"/>
    </location>
</feature>
<comment type="subcellular location">
    <subcellularLocation>
        <location evidence="1">Cell membrane</location>
        <topology evidence="1">Multi-pass membrane protein</topology>
    </subcellularLocation>
</comment>
<evidence type="ECO:0000313" key="8">
    <source>
        <dbReference type="EMBL" id="MFD1630593.1"/>
    </source>
</evidence>
<dbReference type="RefSeq" id="WP_379662968.1">
    <property type="nucleotide sequence ID" value="NZ_JBHUDG010000018.1"/>
</dbReference>
<evidence type="ECO:0000256" key="5">
    <source>
        <dbReference type="ARBA" id="ARBA00022989"/>
    </source>
</evidence>
<evidence type="ECO:0000256" key="1">
    <source>
        <dbReference type="ARBA" id="ARBA00004651"/>
    </source>
</evidence>
<name>A0ABW4IEC7_9SPHI</name>
<feature type="transmembrane region" description="Helical" evidence="7">
    <location>
        <begin position="21"/>
        <end position="40"/>
    </location>
</feature>
<gene>
    <name evidence="8" type="ORF">ACFSAH_11940</name>
</gene>
<feature type="transmembrane region" description="Helical" evidence="7">
    <location>
        <begin position="286"/>
        <end position="305"/>
    </location>
</feature>
<dbReference type="EMBL" id="JBHUDG010000018">
    <property type="protein sequence ID" value="MFD1630593.1"/>
    <property type="molecule type" value="Genomic_DNA"/>
</dbReference>
<feature type="transmembrane region" description="Helical" evidence="7">
    <location>
        <begin position="325"/>
        <end position="344"/>
    </location>
</feature>